<evidence type="ECO:0000256" key="4">
    <source>
        <dbReference type="ARBA" id="ARBA00023186"/>
    </source>
</evidence>
<dbReference type="Gene3D" id="3.30.230.80">
    <property type="match status" value="1"/>
</dbReference>
<dbReference type="GO" id="GO:0005524">
    <property type="term" value="F:ATP binding"/>
    <property type="evidence" value="ECO:0007669"/>
    <property type="project" value="UniProtKB-KW"/>
</dbReference>
<feature type="binding site" evidence="5">
    <location>
        <position position="68"/>
    </location>
    <ligand>
        <name>ATP</name>
        <dbReference type="ChEBI" id="CHEBI:30616"/>
    </ligand>
</feature>
<keyword evidence="2 5" id="KW-0547">Nucleotide-binding</keyword>
<dbReference type="InterPro" id="IPR020575">
    <property type="entry name" value="Hsp90_N"/>
</dbReference>
<dbReference type="GO" id="GO:0016887">
    <property type="term" value="F:ATP hydrolysis activity"/>
    <property type="evidence" value="ECO:0007669"/>
    <property type="project" value="InterPro"/>
</dbReference>
<gene>
    <name evidence="6" type="ORF">A7979_03080</name>
</gene>
<dbReference type="AlphaFoldDB" id="A0A1Y1RQB3"/>
<sequence>MSKRFKVDLGGLVELLSKNLYSGPQVYLREAIQNGVDAITARRELDADAPARVLLDPWEDGTGITITDTGIGLTSEQAEEFLATIGRTSKRDEVLNEGRAEYLGQFGIGLLACFLIADQIEVTSLSALPGSSPVRWLGHANGTFEVAPLEQGRQDAGGQDGANQQARTDLHQSEVPVGTTIRLRARRDAEHWVAEETIITLASDYADLLPVDVSVMVSAAGRRVPRRISHLALPWASSGGRNQHERALALATYADKTLGVAPLATIDLDVPATGTTGVAYVLPQAVAPGSGRHRVYVKNMLVSSKEDTLLPDWAFFVRAVVNSESLTPTASREQLREDEILLLTREAIGEQLKTWITETLAETSPLQARFVETHSLALRAVALASDDMLDMVARSLPFETTGGLATLADVVEQAGQVLYTPTTEAYRRVAPVARAQGLWVVNGGYVYDADLLAKLAARPGWQVSELTSKDVSQTLAPVSMEREFDLLTALERARAVLEAQDCGVVLREFDPAEVPAVLLRDADAERARDIQQEAMDADGALAGLLGSFAGEQTEPTRTLVLNDTNDNVRRLLQQPHHASFEPGLTTLYLSALMLAGEGLHGAETRLLSSSLAQLLEAALRTDY</sequence>
<evidence type="ECO:0000256" key="5">
    <source>
        <dbReference type="PIRSR" id="PIRSR002583-1"/>
    </source>
</evidence>
<dbReference type="OrthoDB" id="9802640at2"/>
<dbReference type="GO" id="GO:0051082">
    <property type="term" value="F:unfolded protein binding"/>
    <property type="evidence" value="ECO:0007669"/>
    <property type="project" value="InterPro"/>
</dbReference>
<keyword evidence="7" id="KW-1185">Reference proteome</keyword>
<keyword evidence="4" id="KW-0143">Chaperone</keyword>
<feature type="binding site" evidence="5">
    <location>
        <position position="34"/>
    </location>
    <ligand>
        <name>ATP</name>
        <dbReference type="ChEBI" id="CHEBI:30616"/>
    </ligand>
</feature>
<dbReference type="Gene3D" id="3.30.565.10">
    <property type="entry name" value="Histidine kinase-like ATPase, C-terminal domain"/>
    <property type="match status" value="1"/>
</dbReference>
<name>A0A1Y1RQB3_9MICC</name>
<evidence type="ECO:0000256" key="1">
    <source>
        <dbReference type="ARBA" id="ARBA00008239"/>
    </source>
</evidence>
<feature type="binding site" evidence="5">
    <location>
        <position position="30"/>
    </location>
    <ligand>
        <name>ATP</name>
        <dbReference type="ChEBI" id="CHEBI:30616"/>
    </ligand>
</feature>
<dbReference type="SUPFAM" id="SSF55874">
    <property type="entry name" value="ATPase domain of HSP90 chaperone/DNA topoisomerase II/histidine kinase"/>
    <property type="match status" value="1"/>
</dbReference>
<protein>
    <submittedName>
        <fullName evidence="6">HSP90 family protein</fullName>
    </submittedName>
</protein>
<comment type="caution">
    <text evidence="6">The sequence shown here is derived from an EMBL/GenBank/DDBJ whole genome shotgun (WGS) entry which is preliminary data.</text>
</comment>
<dbReference type="Proteomes" id="UP000192359">
    <property type="component" value="Unassembled WGS sequence"/>
</dbReference>
<dbReference type="EMBL" id="LXWF01000033">
    <property type="protein sequence ID" value="ORC17399.1"/>
    <property type="molecule type" value="Genomic_DNA"/>
</dbReference>
<evidence type="ECO:0000313" key="7">
    <source>
        <dbReference type="Proteomes" id="UP000192359"/>
    </source>
</evidence>
<keyword evidence="3 5" id="KW-0067">ATP-binding</keyword>
<reference evidence="6 7" key="1">
    <citation type="submission" date="2016-05" db="EMBL/GenBank/DDBJ databases">
        <title>Draft genome sequence of a porcine commensal Rothia nasimurium.</title>
        <authorList>
            <person name="Gaiser R.A."/>
            <person name="Van Baarlen P."/>
            <person name="Wells J.M."/>
        </authorList>
    </citation>
    <scope>NUCLEOTIDE SEQUENCE [LARGE SCALE GENOMIC DNA]</scope>
    <source>
        <strain evidence="6 7">PT-32</strain>
    </source>
</reference>
<dbReference type="PANTHER" id="PTHR11528">
    <property type="entry name" value="HEAT SHOCK PROTEIN 90 FAMILY MEMBER"/>
    <property type="match status" value="1"/>
</dbReference>
<dbReference type="NCBIfam" id="NF010683">
    <property type="entry name" value="PRK14083.1"/>
    <property type="match status" value="1"/>
</dbReference>
<dbReference type="PRINTS" id="PR00775">
    <property type="entry name" value="HEATSHOCK90"/>
</dbReference>
<evidence type="ECO:0000313" key="6">
    <source>
        <dbReference type="EMBL" id="ORC17399.1"/>
    </source>
</evidence>
<dbReference type="PIRSF" id="PIRSF002583">
    <property type="entry name" value="Hsp90"/>
    <property type="match status" value="1"/>
</dbReference>
<evidence type="ECO:0000256" key="3">
    <source>
        <dbReference type="ARBA" id="ARBA00022840"/>
    </source>
</evidence>
<dbReference type="InterPro" id="IPR020568">
    <property type="entry name" value="Ribosomal_Su5_D2-typ_SF"/>
</dbReference>
<dbReference type="InterPro" id="IPR001404">
    <property type="entry name" value="Hsp90_fam"/>
</dbReference>
<dbReference type="RefSeq" id="WP_083091885.1">
    <property type="nucleotide sequence ID" value="NZ_LXWF01000033.1"/>
</dbReference>
<dbReference type="GO" id="GO:0140662">
    <property type="term" value="F:ATP-dependent protein folding chaperone"/>
    <property type="evidence" value="ECO:0007669"/>
    <property type="project" value="InterPro"/>
</dbReference>
<dbReference type="InterPro" id="IPR036890">
    <property type="entry name" value="HATPase_C_sf"/>
</dbReference>
<organism evidence="6 7">
    <name type="scientific">Rothia nasimurium</name>
    <dbReference type="NCBI Taxonomy" id="85336"/>
    <lineage>
        <taxon>Bacteria</taxon>
        <taxon>Bacillati</taxon>
        <taxon>Actinomycetota</taxon>
        <taxon>Actinomycetes</taxon>
        <taxon>Micrococcales</taxon>
        <taxon>Micrococcaceae</taxon>
        <taxon>Rothia</taxon>
    </lineage>
</organism>
<accession>A0A1Y1RQB3</accession>
<dbReference type="SUPFAM" id="SSF54211">
    <property type="entry name" value="Ribosomal protein S5 domain 2-like"/>
    <property type="match status" value="1"/>
</dbReference>
<proteinExistence type="inferred from homology"/>
<comment type="similarity">
    <text evidence="1">Belongs to the heat shock protein 90 family.</text>
</comment>
<dbReference type="Pfam" id="PF13589">
    <property type="entry name" value="HATPase_c_3"/>
    <property type="match status" value="1"/>
</dbReference>
<evidence type="ECO:0000256" key="2">
    <source>
        <dbReference type="ARBA" id="ARBA00022741"/>
    </source>
</evidence>
<dbReference type="Pfam" id="PF00183">
    <property type="entry name" value="HSP90"/>
    <property type="match status" value="1"/>
</dbReference>